<protein>
    <recommendedName>
        <fullName evidence="2">BTB domain-containing protein</fullName>
    </recommendedName>
</protein>
<evidence type="ECO:0000259" key="2">
    <source>
        <dbReference type="SMART" id="SM00225"/>
    </source>
</evidence>
<comment type="caution">
    <text evidence="3">The sequence shown here is derived from an EMBL/GenBank/DDBJ whole genome shotgun (WGS) entry which is preliminary data.</text>
</comment>
<accession>A0AA89BSP3</accession>
<organism evidence="3 4">
    <name type="scientific">Pinctada imbricata</name>
    <name type="common">Atlantic pearl-oyster</name>
    <name type="synonym">Pinctada martensii</name>
    <dbReference type="NCBI Taxonomy" id="66713"/>
    <lineage>
        <taxon>Eukaryota</taxon>
        <taxon>Metazoa</taxon>
        <taxon>Spiralia</taxon>
        <taxon>Lophotrochozoa</taxon>
        <taxon>Mollusca</taxon>
        <taxon>Bivalvia</taxon>
        <taxon>Autobranchia</taxon>
        <taxon>Pteriomorphia</taxon>
        <taxon>Pterioida</taxon>
        <taxon>Pterioidea</taxon>
        <taxon>Pteriidae</taxon>
        <taxon>Pinctada</taxon>
    </lineage>
</organism>
<feature type="compositionally biased region" description="Polar residues" evidence="1">
    <location>
        <begin position="217"/>
        <end position="229"/>
    </location>
</feature>
<dbReference type="EMBL" id="VSWD01000012">
    <property type="protein sequence ID" value="KAK3085981.1"/>
    <property type="molecule type" value="Genomic_DNA"/>
</dbReference>
<dbReference type="GO" id="GO:0051260">
    <property type="term" value="P:protein homooligomerization"/>
    <property type="evidence" value="ECO:0007669"/>
    <property type="project" value="InterPro"/>
</dbReference>
<dbReference type="InterPro" id="IPR003131">
    <property type="entry name" value="T1-type_BTB"/>
</dbReference>
<evidence type="ECO:0000313" key="3">
    <source>
        <dbReference type="EMBL" id="KAK3085981.1"/>
    </source>
</evidence>
<dbReference type="SUPFAM" id="SSF54695">
    <property type="entry name" value="POZ domain"/>
    <property type="match status" value="1"/>
</dbReference>
<feature type="compositionally biased region" description="Basic and acidic residues" evidence="1">
    <location>
        <begin position="281"/>
        <end position="295"/>
    </location>
</feature>
<feature type="compositionally biased region" description="Low complexity" evidence="1">
    <location>
        <begin position="351"/>
        <end position="362"/>
    </location>
</feature>
<feature type="region of interest" description="Disordered" evidence="1">
    <location>
        <begin position="217"/>
        <end position="362"/>
    </location>
</feature>
<feature type="compositionally biased region" description="Low complexity" evidence="1">
    <location>
        <begin position="266"/>
        <end position="280"/>
    </location>
</feature>
<dbReference type="PANTHER" id="PTHR11145">
    <property type="entry name" value="BTB/POZ DOMAIN-CONTAINING ADAPTER FOR CUL3-MEDIATED RHOA DEGRADATION PROTEIN FAMILY MEMBER"/>
    <property type="match status" value="1"/>
</dbReference>
<evidence type="ECO:0000313" key="4">
    <source>
        <dbReference type="Proteomes" id="UP001186944"/>
    </source>
</evidence>
<dbReference type="SMART" id="SM00225">
    <property type="entry name" value="BTB"/>
    <property type="match status" value="1"/>
</dbReference>
<dbReference type="InterPro" id="IPR000210">
    <property type="entry name" value="BTB/POZ_dom"/>
</dbReference>
<feature type="compositionally biased region" description="Basic residues" evidence="1">
    <location>
        <begin position="243"/>
        <end position="260"/>
    </location>
</feature>
<gene>
    <name evidence="3" type="ORF">FSP39_011618</name>
</gene>
<proteinExistence type="predicted"/>
<dbReference type="Proteomes" id="UP001186944">
    <property type="component" value="Unassembled WGS sequence"/>
</dbReference>
<dbReference type="Pfam" id="PF02214">
    <property type="entry name" value="BTB_2"/>
    <property type="match status" value="1"/>
</dbReference>
<reference evidence="3" key="1">
    <citation type="submission" date="2019-08" db="EMBL/GenBank/DDBJ databases">
        <title>The improved chromosome-level genome for the pearl oyster Pinctada fucata martensii using PacBio sequencing and Hi-C.</title>
        <authorList>
            <person name="Zheng Z."/>
        </authorList>
    </citation>
    <scope>NUCLEOTIDE SEQUENCE</scope>
    <source>
        <strain evidence="3">ZZ-2019</strain>
        <tissue evidence="3">Adductor muscle</tissue>
    </source>
</reference>
<sequence length="598" mass="67285">MSGLVDLKYLLDQGKRIEGKCYHLAKLYETRCEDPNSCEKKKSNWWCCDEHYRKMPFSKAEKTLIAHVKSVIKDVEKHPDNIIEEFTIGKTYVGVNLTSDYFSPDQPSTWDAKCEGIDRRWKDYKNDGYHCLVVICCITKEIPEQRINEKNNVFPIDQEQFALVMEQKLIHYFRLAKPNSKLGNKSFATGKGQDTPLRGGIVYVAFKFKKDGGNVSQISDKPIKNTSRSSGDRRSLQTNQIAKKTKADKTRKKKLKKVFKSKPICSTDSSSSESQISTSSKGEKETSNVSEKDETLTDQVSANEMSVEEDSATSNEEGKDKASTEQFLSNDSEHDDGRTKEPRKKRERMESSLPSDSFSSSISITTVTTSDLSLVEQSMTCFTNTSVSSTFTTPYNPISSCSTGVNSTDVSLMNDVSNNSSELPNPETLPIAVQEHPSIQVGLGPSDSSTTPAAYYDTAVDGAVPGLTNEDRDTMTYINTCAEQKAILNIGGDYFHTSIPTLKSVPDSLFCKMLYKGSPFERKLPDFIDRDPKHFRIILNYLRDSGKMNTEMLPNNMRQLFELRSEAVYYQLHDLIRIVNFRISNLFPFEAGTNETLS</sequence>
<dbReference type="InterPro" id="IPR011333">
    <property type="entry name" value="SKP1/BTB/POZ_sf"/>
</dbReference>
<feature type="compositionally biased region" description="Basic and acidic residues" evidence="1">
    <location>
        <begin position="331"/>
        <end position="340"/>
    </location>
</feature>
<dbReference type="AlphaFoldDB" id="A0AA89BSP3"/>
<evidence type="ECO:0000256" key="1">
    <source>
        <dbReference type="SAM" id="MobiDB-lite"/>
    </source>
</evidence>
<name>A0AA89BSP3_PINIB</name>
<feature type="domain" description="BTB" evidence="2">
    <location>
        <begin position="484"/>
        <end position="586"/>
    </location>
</feature>
<dbReference type="Gene3D" id="3.30.710.10">
    <property type="entry name" value="Potassium Channel Kv1.1, Chain A"/>
    <property type="match status" value="1"/>
</dbReference>
<keyword evidence="4" id="KW-1185">Reference proteome</keyword>
<dbReference type="InterPro" id="IPR045068">
    <property type="entry name" value="BACURD1-3"/>
</dbReference>
<dbReference type="PANTHER" id="PTHR11145:SF8">
    <property type="entry name" value="RE57120P"/>
    <property type="match status" value="1"/>
</dbReference>